<reference evidence="4 5" key="1">
    <citation type="journal article" date="2019" name="Sci. Rep.">
        <title>Orb-weaving spider Araneus ventricosus genome elucidates the spidroin gene catalogue.</title>
        <authorList>
            <person name="Kono N."/>
            <person name="Nakamura H."/>
            <person name="Ohtoshi R."/>
            <person name="Moran D.A.P."/>
            <person name="Shinohara A."/>
            <person name="Yoshida Y."/>
            <person name="Fujiwara M."/>
            <person name="Mori M."/>
            <person name="Tomita M."/>
            <person name="Arakawa K."/>
        </authorList>
    </citation>
    <scope>NUCLEOTIDE SEQUENCE [LARGE SCALE GENOMIC DNA]</scope>
</reference>
<evidence type="ECO:0000259" key="3">
    <source>
        <dbReference type="Pfam" id="PF01207"/>
    </source>
</evidence>
<dbReference type="PANTHER" id="PTHR11082">
    <property type="entry name" value="TRNA-DIHYDROURIDINE SYNTHASE"/>
    <property type="match status" value="1"/>
</dbReference>
<dbReference type="Proteomes" id="UP000499080">
    <property type="component" value="Unassembled WGS sequence"/>
</dbReference>
<keyword evidence="2" id="KW-0520">NAD</keyword>
<dbReference type="EMBL" id="BGPR01000072">
    <property type="protein sequence ID" value="GBL90451.1"/>
    <property type="molecule type" value="Genomic_DNA"/>
</dbReference>
<evidence type="ECO:0000313" key="5">
    <source>
        <dbReference type="Proteomes" id="UP000499080"/>
    </source>
</evidence>
<name>A0A4Y2BDW4_ARAVE</name>
<feature type="domain" description="DUS-like FMN-binding" evidence="3">
    <location>
        <begin position="27"/>
        <end position="88"/>
    </location>
</feature>
<proteinExistence type="predicted"/>
<dbReference type="InterPro" id="IPR013785">
    <property type="entry name" value="Aldolase_TIM"/>
</dbReference>
<dbReference type="Pfam" id="PF01207">
    <property type="entry name" value="Dus"/>
    <property type="match status" value="1"/>
</dbReference>
<dbReference type="InterPro" id="IPR035587">
    <property type="entry name" value="DUS-like_FMN-bd"/>
</dbReference>
<evidence type="ECO:0000256" key="1">
    <source>
        <dbReference type="ARBA" id="ARBA00022857"/>
    </source>
</evidence>
<organism evidence="4 5">
    <name type="scientific">Araneus ventricosus</name>
    <name type="common">Orbweaver spider</name>
    <name type="synonym">Epeira ventricosa</name>
    <dbReference type="NCBI Taxonomy" id="182803"/>
    <lineage>
        <taxon>Eukaryota</taxon>
        <taxon>Metazoa</taxon>
        <taxon>Ecdysozoa</taxon>
        <taxon>Arthropoda</taxon>
        <taxon>Chelicerata</taxon>
        <taxon>Arachnida</taxon>
        <taxon>Araneae</taxon>
        <taxon>Araneomorphae</taxon>
        <taxon>Entelegynae</taxon>
        <taxon>Araneoidea</taxon>
        <taxon>Araneidae</taxon>
        <taxon>Araneus</taxon>
    </lineage>
</organism>
<gene>
    <name evidence="4" type="ORF">AVEN_179387_1</name>
</gene>
<sequence>MFNLLQSITLKEAYVLHFSRIILQYSALTVPRRIGEQKRHSTGLTSWDVIKEMEANVNIPVIANGNILSFDDVETCLVYTGADTVMSADIYFLSYLLLLKTHNLGTSLVDEKLPERVCPGGTVMLMKQPHPITNGRIPSPCEGLTLVIMSIFHGSELPYYSVSPVIQIHYKSCQDGDLT</sequence>
<dbReference type="GO" id="GO:0017150">
    <property type="term" value="F:tRNA dihydrouridine synthase activity"/>
    <property type="evidence" value="ECO:0007669"/>
    <property type="project" value="TreeGrafter"/>
</dbReference>
<dbReference type="SUPFAM" id="SSF51395">
    <property type="entry name" value="FMN-linked oxidoreductases"/>
    <property type="match status" value="1"/>
</dbReference>
<keyword evidence="1" id="KW-0521">NADP</keyword>
<keyword evidence="5" id="KW-1185">Reference proteome</keyword>
<dbReference type="OrthoDB" id="272303at2759"/>
<dbReference type="Gene3D" id="3.20.20.70">
    <property type="entry name" value="Aldolase class I"/>
    <property type="match status" value="1"/>
</dbReference>
<dbReference type="AlphaFoldDB" id="A0A4Y2BDW4"/>
<evidence type="ECO:0000256" key="2">
    <source>
        <dbReference type="ARBA" id="ARBA00023027"/>
    </source>
</evidence>
<accession>A0A4Y2BDW4</accession>
<protein>
    <recommendedName>
        <fullName evidence="3">DUS-like FMN-binding domain-containing protein</fullName>
    </recommendedName>
</protein>
<comment type="caution">
    <text evidence="4">The sequence shown here is derived from an EMBL/GenBank/DDBJ whole genome shotgun (WGS) entry which is preliminary data.</text>
</comment>
<evidence type="ECO:0000313" key="4">
    <source>
        <dbReference type="EMBL" id="GBL90451.1"/>
    </source>
</evidence>
<dbReference type="PANTHER" id="PTHR11082:SF5">
    <property type="entry name" value="TRNA-DIHYDROURIDINE(16_17) SYNTHASE [NAD(P)(+)]-LIKE"/>
    <property type="match status" value="1"/>
</dbReference>